<accession>A0ABQ3I6S0</accession>
<evidence type="ECO:0000256" key="1">
    <source>
        <dbReference type="SAM" id="SignalP"/>
    </source>
</evidence>
<proteinExistence type="predicted"/>
<name>A0ABQ3I6S0_9BACT</name>
<evidence type="ECO:0008006" key="4">
    <source>
        <dbReference type="Google" id="ProtNLM"/>
    </source>
</evidence>
<dbReference type="EMBL" id="BNAG01000003">
    <property type="protein sequence ID" value="GHE67002.1"/>
    <property type="molecule type" value="Genomic_DNA"/>
</dbReference>
<sequence length="339" mass="37188">MIMKRINRLLIAGLMLFSTTFGLKAQLDFDSFLEAGIVDANKLLQNYMQPAFEGFGYGLASGWYNTAKTHKTLGFDLSLTISAARVPSSAEFFTFRNSDYSNVRYDGGASVDIPTMFGPNLGADDLPQLTFLDPDTGDEIVRISAPTGLGVEEGFMPFNAVPVPMAQIGIGLPKGFELKLRYVPEQTIEEDGSVKLFGIGLMHDIKQWLPGEKILPFDLSAFVGYTSMTAQAFIDVDQDQVAEFDASSLVVQAVISKKILFMTAFAGLGYSNYDIGLNLLGTYTTETSSFTDPISLSYKNNGIRTNVGVRMKLLFLTLTGEYAFQEYNTMSLGVGFSFR</sequence>
<protein>
    <recommendedName>
        <fullName evidence="4">Outer membrane protein beta-barrel domain-containing protein</fullName>
    </recommendedName>
</protein>
<feature type="chain" id="PRO_5045747712" description="Outer membrane protein beta-barrel domain-containing protein" evidence="1">
    <location>
        <begin position="26"/>
        <end position="339"/>
    </location>
</feature>
<dbReference type="Proteomes" id="UP000658258">
    <property type="component" value="Unassembled WGS sequence"/>
</dbReference>
<keyword evidence="1" id="KW-0732">Signal</keyword>
<dbReference type="Pfam" id="PF20230">
    <property type="entry name" value="DUF6588"/>
    <property type="match status" value="1"/>
</dbReference>
<reference evidence="3" key="1">
    <citation type="journal article" date="2019" name="Int. J. Syst. Evol. Microbiol.">
        <title>The Global Catalogue of Microorganisms (GCM) 10K type strain sequencing project: providing services to taxonomists for standard genome sequencing and annotation.</title>
        <authorList>
            <consortium name="The Broad Institute Genomics Platform"/>
            <consortium name="The Broad Institute Genome Sequencing Center for Infectious Disease"/>
            <person name="Wu L."/>
            <person name="Ma J."/>
        </authorList>
    </citation>
    <scope>NUCLEOTIDE SEQUENCE [LARGE SCALE GENOMIC DNA]</scope>
    <source>
        <strain evidence="3">CGMCC 1.15111</strain>
    </source>
</reference>
<feature type="signal peptide" evidence="1">
    <location>
        <begin position="1"/>
        <end position="25"/>
    </location>
</feature>
<gene>
    <name evidence="2" type="ORF">GCM10011340_23060</name>
</gene>
<comment type="caution">
    <text evidence="2">The sequence shown here is derived from an EMBL/GenBank/DDBJ whole genome shotgun (WGS) entry which is preliminary data.</text>
</comment>
<organism evidence="2 3">
    <name type="scientific">Roseivirga thermotolerans</name>
    <dbReference type="NCBI Taxonomy" id="1758176"/>
    <lineage>
        <taxon>Bacteria</taxon>
        <taxon>Pseudomonadati</taxon>
        <taxon>Bacteroidota</taxon>
        <taxon>Cytophagia</taxon>
        <taxon>Cytophagales</taxon>
        <taxon>Roseivirgaceae</taxon>
        <taxon>Roseivirga</taxon>
    </lineage>
</organism>
<keyword evidence="3" id="KW-1185">Reference proteome</keyword>
<dbReference type="InterPro" id="IPR046495">
    <property type="entry name" value="DUF6588"/>
</dbReference>
<evidence type="ECO:0000313" key="2">
    <source>
        <dbReference type="EMBL" id="GHE67002.1"/>
    </source>
</evidence>
<evidence type="ECO:0000313" key="3">
    <source>
        <dbReference type="Proteomes" id="UP000658258"/>
    </source>
</evidence>